<gene>
    <name evidence="8" type="ORF">UCRPA7_6850</name>
</gene>
<accession>R8BEA9</accession>
<evidence type="ECO:0000259" key="7">
    <source>
        <dbReference type="Pfam" id="PF17390"/>
    </source>
</evidence>
<dbReference type="Gene3D" id="1.50.10.10">
    <property type="match status" value="1"/>
</dbReference>
<dbReference type="eggNOG" id="ENOG502SHCX">
    <property type="taxonomic scope" value="Eukaryota"/>
</dbReference>
<dbReference type="InterPro" id="IPR013737">
    <property type="entry name" value="Bac_rhamnosid_N"/>
</dbReference>
<dbReference type="Gene3D" id="2.60.420.10">
    <property type="entry name" value="Maltose phosphorylase, domain 3"/>
    <property type="match status" value="1"/>
</dbReference>
<dbReference type="Pfam" id="PF17389">
    <property type="entry name" value="Bac_rhamnosid6H"/>
    <property type="match status" value="1"/>
</dbReference>
<dbReference type="GO" id="GO:0005975">
    <property type="term" value="P:carbohydrate metabolic process"/>
    <property type="evidence" value="ECO:0007669"/>
    <property type="project" value="InterPro"/>
</dbReference>
<dbReference type="GO" id="GO:0030596">
    <property type="term" value="F:alpha-L-rhamnosidase activity"/>
    <property type="evidence" value="ECO:0007669"/>
    <property type="project" value="UniProtKB-EC"/>
</dbReference>
<feature type="domain" description="Alpha-L-rhamnosidase six-hairpin glycosidase" evidence="6">
    <location>
        <begin position="344"/>
        <end position="687"/>
    </location>
</feature>
<dbReference type="InterPro" id="IPR008928">
    <property type="entry name" value="6-hairpin_glycosidase_sf"/>
</dbReference>
<feature type="domain" description="Alpha-L-rhamnosidase C-terminal" evidence="7">
    <location>
        <begin position="689"/>
        <end position="765"/>
    </location>
</feature>
<evidence type="ECO:0000259" key="4">
    <source>
        <dbReference type="Pfam" id="PF05592"/>
    </source>
</evidence>
<evidence type="ECO:0000313" key="9">
    <source>
        <dbReference type="Proteomes" id="UP000014074"/>
    </source>
</evidence>
<dbReference type="InterPro" id="IPR012341">
    <property type="entry name" value="6hp_glycosidase-like_sf"/>
</dbReference>
<organism evidence="8 9">
    <name type="scientific">Phaeoacremonium minimum (strain UCR-PA7)</name>
    <name type="common">Esca disease fungus</name>
    <name type="synonym">Togninia minima</name>
    <dbReference type="NCBI Taxonomy" id="1286976"/>
    <lineage>
        <taxon>Eukaryota</taxon>
        <taxon>Fungi</taxon>
        <taxon>Dikarya</taxon>
        <taxon>Ascomycota</taxon>
        <taxon>Pezizomycotina</taxon>
        <taxon>Sordariomycetes</taxon>
        <taxon>Sordariomycetidae</taxon>
        <taxon>Togniniales</taxon>
        <taxon>Togniniaceae</taxon>
        <taxon>Phaeoacremonium</taxon>
    </lineage>
</organism>
<feature type="domain" description="Bacterial alpha-L-rhamnosidase N-terminal" evidence="5">
    <location>
        <begin position="44"/>
        <end position="219"/>
    </location>
</feature>
<evidence type="ECO:0000256" key="1">
    <source>
        <dbReference type="ARBA" id="ARBA00001445"/>
    </source>
</evidence>
<evidence type="ECO:0000256" key="2">
    <source>
        <dbReference type="ARBA" id="ARBA00012652"/>
    </source>
</evidence>
<dbReference type="OrthoDB" id="10036721at2759"/>
<dbReference type="PANTHER" id="PTHR33307:SF11">
    <property type="entry name" value="ALPHA-L-RHAMNOSIDASE"/>
    <property type="match status" value="1"/>
</dbReference>
<name>R8BEA9_PHAM7</name>
<keyword evidence="9" id="KW-1185">Reference proteome</keyword>
<proteinExistence type="predicted"/>
<dbReference type="InterPro" id="IPR008902">
    <property type="entry name" value="Rhamnosid_concanavalin"/>
</dbReference>
<dbReference type="GeneID" id="19327550"/>
<reference evidence="9" key="1">
    <citation type="journal article" date="2013" name="Genome Announc.">
        <title>Draft genome sequence of the ascomycete Phaeoacremonium aleophilum strain UCR-PA7, a causal agent of the esca disease complex in grapevines.</title>
        <authorList>
            <person name="Blanco-Ulate B."/>
            <person name="Rolshausen P."/>
            <person name="Cantu D."/>
        </authorList>
    </citation>
    <scope>NUCLEOTIDE SEQUENCE [LARGE SCALE GENOMIC DNA]</scope>
    <source>
        <strain evidence="9">UCR-PA7</strain>
    </source>
</reference>
<dbReference type="EMBL" id="KB933264">
    <property type="protein sequence ID" value="EON97644.1"/>
    <property type="molecule type" value="Genomic_DNA"/>
</dbReference>
<evidence type="ECO:0000313" key="8">
    <source>
        <dbReference type="EMBL" id="EON97644.1"/>
    </source>
</evidence>
<dbReference type="InterPro" id="IPR035398">
    <property type="entry name" value="Bac_rhamnosid_C"/>
</dbReference>
<evidence type="ECO:0000259" key="5">
    <source>
        <dbReference type="Pfam" id="PF08531"/>
    </source>
</evidence>
<dbReference type="Proteomes" id="UP000014074">
    <property type="component" value="Unassembled WGS sequence"/>
</dbReference>
<evidence type="ECO:0000259" key="6">
    <source>
        <dbReference type="Pfam" id="PF17389"/>
    </source>
</evidence>
<dbReference type="HOGENOM" id="CLU_002926_1_1_1"/>
<dbReference type="Pfam" id="PF05592">
    <property type="entry name" value="Bac_rhamnosid"/>
    <property type="match status" value="1"/>
</dbReference>
<dbReference type="InterPro" id="IPR035396">
    <property type="entry name" value="Bac_rhamnosid6H"/>
</dbReference>
<dbReference type="InterPro" id="IPR016007">
    <property type="entry name" value="Alpha_rhamnosid"/>
</dbReference>
<protein>
    <recommendedName>
        <fullName evidence="2">alpha-L-rhamnosidase</fullName>
        <ecNumber evidence="2">3.2.1.40</ecNumber>
    </recommendedName>
</protein>
<dbReference type="SUPFAM" id="SSF48208">
    <property type="entry name" value="Six-hairpin glycosidases"/>
    <property type="match status" value="1"/>
</dbReference>
<dbReference type="KEGG" id="tmn:UCRPA7_6850"/>
<dbReference type="EC" id="3.2.1.40" evidence="2"/>
<dbReference type="Pfam" id="PF08531">
    <property type="entry name" value="Bac_rhamnosid_N"/>
    <property type="match status" value="1"/>
</dbReference>
<evidence type="ECO:0000256" key="3">
    <source>
        <dbReference type="ARBA" id="ARBA00022801"/>
    </source>
</evidence>
<feature type="domain" description="Alpha-L-rhamnosidase concanavalin-like" evidence="4">
    <location>
        <begin position="229"/>
        <end position="322"/>
    </location>
</feature>
<dbReference type="AlphaFoldDB" id="R8BEA9"/>
<dbReference type="PANTHER" id="PTHR33307">
    <property type="entry name" value="ALPHA-RHAMNOSIDASE (EUROFUNG)"/>
    <property type="match status" value="1"/>
</dbReference>
<dbReference type="RefSeq" id="XP_007917577.1">
    <property type="nucleotide sequence ID" value="XM_007919386.1"/>
</dbReference>
<comment type="catalytic activity">
    <reaction evidence="1">
        <text>Hydrolysis of terminal non-reducing alpha-L-rhamnose residues in alpha-L-rhamnosides.</text>
        <dbReference type="EC" id="3.2.1.40"/>
    </reaction>
</comment>
<dbReference type="Gene3D" id="2.60.120.260">
    <property type="entry name" value="Galactose-binding domain-like"/>
    <property type="match status" value="2"/>
</dbReference>
<keyword evidence="3" id="KW-0378">Hydrolase</keyword>
<sequence>MPHSSLIFRTWFEDEANRWKAVWIGDGGDKPIYLRKCFNIDRNPARVIIFASGLGHFNLSINGKPASLHVLDPGWTNYHRTVQFVGYDVTDKVLNGENVIGAHVGNGFYAGDQGDRFFWPMYEDNTYVRYGNELCFFAEVHIHYDDGSHSCIASDRTWKARKSATTLANIYASEDHDRRIYPVGWDAPSFDDSKWAPAKPVTGPRGKLHYQSQPPVVLHDTFTPISYNQVKPGTIVYDLGQNSSIMVQIEASGPSGAEYRVKYSETIGEDGSALMPDPLFDEFATHVYSKVTLLGQGTREVWTPDFSFTSARYIQIEGASLDGKDGLPIIHSVIARHISSAAKRLGFVKTDKEDVNALINACRWTFSSNIFSYHTDCPQIEKFGWLEVTSLLFPATQYVFETEAVYQKIIDDIIDAQEPSGLVPTMAPLVRYMCGPMHDTITWGGALCLLPELIKKYYGSTGVFAKAYQPCIRYMEYIKGKERHGGLIEHGLGDWGRDIAYGNHQANIETAVYYKCLRNMTMMAKELGRVDDEARFCSWADRIYDVYNKHLLVTDRKTYPYSFYTSLDTPGTKDRTMVAQSIALQFGLVPAEHRADVITAFVADAEASGHVMRAGEIGLKYLWDTLADPDVDRPDIVLDMVRQEEHPSYMRFLRRGETTLSEFWQDNCRSKCHDMLGTIYEWFYSYVLGVQSLSDAYRRWRLRPCFKGEFDHVWGEIESPYGLISVDFDRRDLQDEKAMVNVSVPTGTTCELVLPKETSVAEVHREANEEIRVFTGKVFELAQGKYWIEITP</sequence>
<dbReference type="Pfam" id="PF17390">
    <property type="entry name" value="Bac_rhamnosid_C"/>
    <property type="match status" value="1"/>
</dbReference>